<name>A0AAU8EI30_9CAUD</name>
<organism evidence="1">
    <name type="scientific">Synechococcus phage QB2</name>
    <dbReference type="NCBI Taxonomy" id="3159453"/>
    <lineage>
        <taxon>Viruses</taxon>
        <taxon>Duplodnaviria</taxon>
        <taxon>Heunggongvirae</taxon>
        <taxon>Uroviricota</taxon>
        <taxon>Caudoviricetes</taxon>
        <taxon>Pantevenvirales</taxon>
        <taxon>Kyanoviridae</taxon>
    </lineage>
</organism>
<accession>A0AAU8EI30</accession>
<dbReference type="EMBL" id="PP861117">
    <property type="protein sequence ID" value="XCH00486.1"/>
    <property type="molecule type" value="Genomic_DNA"/>
</dbReference>
<reference evidence="1" key="1">
    <citation type="submission" date="2024-05" db="EMBL/GenBank/DDBJ databases">
        <authorList>
            <person name="Su C."/>
        </authorList>
    </citation>
    <scope>NUCLEOTIDE SEQUENCE</scope>
</reference>
<evidence type="ECO:0000313" key="1">
    <source>
        <dbReference type="EMBL" id="XCH00486.1"/>
    </source>
</evidence>
<proteinExistence type="predicted"/>
<sequence>MMYTDPCTIALQTDNKLMAILNPYVETLVESGYDRQDVEVASTMFQKKTFPCVIHGRKFETEEQYYAELHEYMNGM</sequence>
<protein>
    <submittedName>
        <fullName evidence="1">Uncharacterized protein</fullName>
    </submittedName>
</protein>